<dbReference type="EMBL" id="JACOOJ010000005">
    <property type="protein sequence ID" value="MBC5632022.1"/>
    <property type="molecule type" value="Genomic_DNA"/>
</dbReference>
<dbReference type="RefSeq" id="WP_186928798.1">
    <property type="nucleotide sequence ID" value="NZ_JACOOJ010000005.1"/>
</dbReference>
<evidence type="ECO:0000256" key="1">
    <source>
        <dbReference type="SAM" id="SignalP"/>
    </source>
</evidence>
<name>A0ABR7DM46_9BACT</name>
<keyword evidence="1" id="KW-0732">Signal</keyword>
<sequence>MKSTLLILFLLTYTCLPCFCQEAVDEAWVASVSKEYAGLPSELIYLQTSKGIYETGEDLWFKAYQLNAQSFVMSGQSRTLYLQMINSKDSVVWQEKYPVENGLALGHVYIDEKLAEGDYFLEAYSRHSFHNDTTGIVSSRKLRVVKNIAHDNQKTENDKKDSLRFAVFPEGGNLVSGLPSRVAFKATNGSGYPVEVKGLLYEGNTPVVRFASSHDGMGDFFFTPDSEKKYHIALDNGSDYSLPEIYLQGMTLRLSKQNKKYLEFFISQTEGSPDQEICLLGQIRGMVCCVAKGMLKDRLKIKMPLSEFPYQGIAEFTLFNGSMQPVAERLVYVNPEKKLRVNIEPDKKAYAIREKATLKIKVTDEDGAPVKANLGISVFDKAYINPADPVNILTYCYLSSQIRGRVHNPLYYFDEKKTGRLQALDLLLLTQGWRRYVWNGESLANHGPEFLADGITGVQWVQNKKKRKQEPGTEQLIQISGAEGKVMFVWADSTGQFSIEPPMMKELQGGYVYLKPMLSKEFKAELQIDDLFRAIDTVRKSRTNYYPVIELAQEDNERTFVQPIVSKDSTILLDGVTVTGKRRRVFRDKFMGRLDSLAQMNLNSAYVCTSCGRLLNYRTGYDAHHAINGCPAEGRTPPIDGKTYLISKFEHYASNGSGTPFRVIDEQYVIYHASKFSEEELLRMNNLWRTKGYYAAREFYKPDEIDMQLSTPDARNTLLWEPSVITDEKGEAEVSFYCSDINTGFTGVVEGVDGTGLLGSGKCEFRVMRK</sequence>
<proteinExistence type="predicted"/>
<protein>
    <recommendedName>
        <fullName evidence="4">MG2 domain protein</fullName>
    </recommendedName>
</protein>
<evidence type="ECO:0000313" key="3">
    <source>
        <dbReference type="Proteomes" id="UP000651475"/>
    </source>
</evidence>
<organism evidence="2 3">
    <name type="scientific">Parabacteroides hominis</name>
    <dbReference type="NCBI Taxonomy" id="2763057"/>
    <lineage>
        <taxon>Bacteria</taxon>
        <taxon>Pseudomonadati</taxon>
        <taxon>Bacteroidota</taxon>
        <taxon>Bacteroidia</taxon>
        <taxon>Bacteroidales</taxon>
        <taxon>Tannerellaceae</taxon>
        <taxon>Parabacteroides</taxon>
    </lineage>
</organism>
<dbReference type="Gene3D" id="2.60.40.1930">
    <property type="match status" value="1"/>
</dbReference>
<comment type="caution">
    <text evidence="2">The sequence shown here is derived from an EMBL/GenBank/DDBJ whole genome shotgun (WGS) entry which is preliminary data.</text>
</comment>
<evidence type="ECO:0008006" key="4">
    <source>
        <dbReference type="Google" id="ProtNLM"/>
    </source>
</evidence>
<feature type="chain" id="PRO_5047169852" description="MG2 domain protein" evidence="1">
    <location>
        <begin position="21"/>
        <end position="770"/>
    </location>
</feature>
<feature type="signal peptide" evidence="1">
    <location>
        <begin position="1"/>
        <end position="20"/>
    </location>
</feature>
<evidence type="ECO:0000313" key="2">
    <source>
        <dbReference type="EMBL" id="MBC5632022.1"/>
    </source>
</evidence>
<gene>
    <name evidence="2" type="ORF">H8S65_04435</name>
</gene>
<reference evidence="2 3" key="1">
    <citation type="submission" date="2020-08" db="EMBL/GenBank/DDBJ databases">
        <title>Genome public.</title>
        <authorList>
            <person name="Liu C."/>
            <person name="Sun Q."/>
        </authorList>
    </citation>
    <scope>NUCLEOTIDE SEQUENCE [LARGE SCALE GENOMIC DNA]</scope>
    <source>
        <strain evidence="2 3">NSJ-79</strain>
    </source>
</reference>
<keyword evidence="3" id="KW-1185">Reference proteome</keyword>
<dbReference type="Proteomes" id="UP000651475">
    <property type="component" value="Unassembled WGS sequence"/>
</dbReference>
<accession>A0ABR7DM46</accession>